<evidence type="ECO:0000313" key="2">
    <source>
        <dbReference type="Proteomes" id="UP000887565"/>
    </source>
</evidence>
<accession>A0A915HYQ2</accession>
<evidence type="ECO:0000259" key="1">
    <source>
        <dbReference type="Pfam" id="PF17921"/>
    </source>
</evidence>
<evidence type="ECO:0000313" key="3">
    <source>
        <dbReference type="WBParaSite" id="nRc.2.0.1.t06391-RA"/>
    </source>
</evidence>
<dbReference type="WBParaSite" id="nRc.2.0.1.t06391-RA">
    <property type="protein sequence ID" value="nRc.2.0.1.t06391-RA"/>
    <property type="gene ID" value="nRc.2.0.1.g06391"/>
</dbReference>
<sequence length="134" mass="14742">MLAAITAHFWWSRMEENVPDWIKSCKICQLMTPRTSPPPPLLPIQPTYPFEIVATDIVNILPANKIRPDFIGLFLITNASPVTENVVTIHSLDAPGGLQTVSMLPLKPFIPGPAKEIFELQAGGPHGPQTSHQK</sequence>
<keyword evidence="2" id="KW-1185">Reference proteome</keyword>
<name>A0A915HYQ2_ROMCU</name>
<proteinExistence type="predicted"/>
<dbReference type="Gene3D" id="1.10.340.70">
    <property type="match status" value="1"/>
</dbReference>
<dbReference type="Pfam" id="PF17921">
    <property type="entry name" value="Integrase_H2C2"/>
    <property type="match status" value="1"/>
</dbReference>
<protein>
    <submittedName>
        <fullName evidence="3">Integrase zinc-binding domain-containing protein</fullName>
    </submittedName>
</protein>
<feature type="domain" description="Integrase zinc-binding" evidence="1">
    <location>
        <begin position="1"/>
        <end position="33"/>
    </location>
</feature>
<organism evidence="2 3">
    <name type="scientific">Romanomermis culicivorax</name>
    <name type="common">Nematode worm</name>
    <dbReference type="NCBI Taxonomy" id="13658"/>
    <lineage>
        <taxon>Eukaryota</taxon>
        <taxon>Metazoa</taxon>
        <taxon>Ecdysozoa</taxon>
        <taxon>Nematoda</taxon>
        <taxon>Enoplea</taxon>
        <taxon>Dorylaimia</taxon>
        <taxon>Mermithida</taxon>
        <taxon>Mermithoidea</taxon>
        <taxon>Mermithidae</taxon>
        <taxon>Romanomermis</taxon>
    </lineage>
</organism>
<dbReference type="AlphaFoldDB" id="A0A915HYQ2"/>
<dbReference type="Proteomes" id="UP000887565">
    <property type="component" value="Unplaced"/>
</dbReference>
<reference evidence="3" key="1">
    <citation type="submission" date="2022-11" db="UniProtKB">
        <authorList>
            <consortium name="WormBaseParasite"/>
        </authorList>
    </citation>
    <scope>IDENTIFICATION</scope>
</reference>
<dbReference type="InterPro" id="IPR041588">
    <property type="entry name" value="Integrase_H2C2"/>
</dbReference>